<organism evidence="1">
    <name type="scientific">Rhizophora mucronata</name>
    <name type="common">Asiatic mangrove</name>
    <dbReference type="NCBI Taxonomy" id="61149"/>
    <lineage>
        <taxon>Eukaryota</taxon>
        <taxon>Viridiplantae</taxon>
        <taxon>Streptophyta</taxon>
        <taxon>Embryophyta</taxon>
        <taxon>Tracheophyta</taxon>
        <taxon>Spermatophyta</taxon>
        <taxon>Magnoliopsida</taxon>
        <taxon>eudicotyledons</taxon>
        <taxon>Gunneridae</taxon>
        <taxon>Pentapetalae</taxon>
        <taxon>rosids</taxon>
        <taxon>fabids</taxon>
        <taxon>Malpighiales</taxon>
        <taxon>Rhizophoraceae</taxon>
        <taxon>Rhizophora</taxon>
    </lineage>
</organism>
<evidence type="ECO:0000313" key="1">
    <source>
        <dbReference type="EMBL" id="MBX14637.1"/>
    </source>
</evidence>
<proteinExistence type="predicted"/>
<accession>A0A2P2L9J5</accession>
<name>A0A2P2L9J5_RHIMU</name>
<dbReference type="AlphaFoldDB" id="A0A2P2L9J5"/>
<reference evidence="1" key="1">
    <citation type="submission" date="2018-02" db="EMBL/GenBank/DDBJ databases">
        <title>Rhizophora mucronata_Transcriptome.</title>
        <authorList>
            <person name="Meera S.P."/>
            <person name="Sreeshan A."/>
            <person name="Augustine A."/>
        </authorList>
    </citation>
    <scope>NUCLEOTIDE SEQUENCE</scope>
    <source>
        <tissue evidence="1">Leaf</tissue>
    </source>
</reference>
<dbReference type="EMBL" id="GGEC01034153">
    <property type="protein sequence ID" value="MBX14637.1"/>
    <property type="molecule type" value="Transcribed_RNA"/>
</dbReference>
<protein>
    <submittedName>
        <fullName evidence="1">Uncharacterized protein MANES_03G154600</fullName>
    </submittedName>
</protein>
<sequence length="109" mass="11847">MNKHLSLVMSKKMDITHLSAGLSLDELSTEFFLLYCSSPPSWAPDPMLTLDACTLTVPNAEFNLDISRYLKVGEIMSFLDMLAKHGKESTKANAGGGFPLEVKVVGAVL</sequence>